<keyword evidence="1" id="KW-0067">ATP-binding</keyword>
<dbReference type="PANTHER" id="PTHR30121">
    <property type="entry name" value="UNCHARACTERIZED PROTEIN YJGR-RELATED"/>
    <property type="match status" value="1"/>
</dbReference>
<dbReference type="PROSITE" id="PS50901">
    <property type="entry name" value="FTSK"/>
    <property type="match status" value="1"/>
</dbReference>
<dbReference type="PANTHER" id="PTHR30121:SF6">
    <property type="entry name" value="SLR6007 PROTEIN"/>
    <property type="match status" value="1"/>
</dbReference>
<reference evidence="3" key="2">
    <citation type="submission" date="2020-09" db="EMBL/GenBank/DDBJ databases">
        <authorList>
            <person name="Sun Q."/>
            <person name="Zhou Y."/>
        </authorList>
    </citation>
    <scope>NUCLEOTIDE SEQUENCE</scope>
    <source>
        <strain evidence="3">CGMCC 4.5737</strain>
    </source>
</reference>
<evidence type="ECO:0000313" key="3">
    <source>
        <dbReference type="EMBL" id="GGM75731.1"/>
    </source>
</evidence>
<comment type="caution">
    <text evidence="3">The sequence shown here is derived from an EMBL/GenBank/DDBJ whole genome shotgun (WGS) entry which is preliminary data.</text>
</comment>
<dbReference type="SUPFAM" id="SSF52540">
    <property type="entry name" value="P-loop containing nucleoside triphosphate hydrolases"/>
    <property type="match status" value="1"/>
</dbReference>
<dbReference type="AlphaFoldDB" id="A0A8J3CKA7"/>
<feature type="binding site" evidence="1">
    <location>
        <begin position="345"/>
        <end position="352"/>
    </location>
    <ligand>
        <name>ATP</name>
        <dbReference type="ChEBI" id="CHEBI:30616"/>
    </ligand>
</feature>
<evidence type="ECO:0000256" key="1">
    <source>
        <dbReference type="PROSITE-ProRule" id="PRU00289"/>
    </source>
</evidence>
<dbReference type="Proteomes" id="UP000637578">
    <property type="component" value="Unassembled WGS sequence"/>
</dbReference>
<dbReference type="Gene3D" id="3.40.50.300">
    <property type="entry name" value="P-loop containing nucleotide triphosphate hydrolases"/>
    <property type="match status" value="1"/>
</dbReference>
<name>A0A8J3CKA7_9PSEU</name>
<evidence type="ECO:0000259" key="2">
    <source>
        <dbReference type="PROSITE" id="PS50901"/>
    </source>
</evidence>
<evidence type="ECO:0000313" key="4">
    <source>
        <dbReference type="Proteomes" id="UP000637578"/>
    </source>
</evidence>
<reference evidence="3" key="1">
    <citation type="journal article" date="2014" name="Int. J. Syst. Evol. Microbiol.">
        <title>Complete genome sequence of Corynebacterium casei LMG S-19264T (=DSM 44701T), isolated from a smear-ripened cheese.</title>
        <authorList>
            <consortium name="US DOE Joint Genome Institute (JGI-PGF)"/>
            <person name="Walter F."/>
            <person name="Albersmeier A."/>
            <person name="Kalinowski J."/>
            <person name="Ruckert C."/>
        </authorList>
    </citation>
    <scope>NUCLEOTIDE SEQUENCE</scope>
    <source>
        <strain evidence="3">CGMCC 4.5737</strain>
    </source>
</reference>
<dbReference type="InterPro" id="IPR002543">
    <property type="entry name" value="FtsK_dom"/>
</dbReference>
<dbReference type="InterPro" id="IPR051162">
    <property type="entry name" value="T4SS_component"/>
</dbReference>
<feature type="domain" description="FtsK" evidence="2">
    <location>
        <begin position="328"/>
        <end position="511"/>
    </location>
</feature>
<protein>
    <recommendedName>
        <fullName evidence="2">FtsK domain-containing protein</fullName>
    </recommendedName>
</protein>
<dbReference type="EMBL" id="BMMK01000035">
    <property type="protein sequence ID" value="GGM75731.1"/>
    <property type="molecule type" value="Genomic_DNA"/>
</dbReference>
<proteinExistence type="predicted"/>
<keyword evidence="4" id="KW-1185">Reference proteome</keyword>
<keyword evidence="1" id="KW-0547">Nucleotide-binding</keyword>
<dbReference type="GO" id="GO:0005524">
    <property type="term" value="F:ATP binding"/>
    <property type="evidence" value="ECO:0007669"/>
    <property type="project" value="UniProtKB-UniRule"/>
</dbReference>
<dbReference type="InterPro" id="IPR027417">
    <property type="entry name" value="P-loop_NTPase"/>
</dbReference>
<gene>
    <name evidence="3" type="ORF">GCM10012275_53040</name>
</gene>
<sequence>MAERPQDTNPVAALLAVPGQALGRRPKPARPVRVVRSEQQPTRIRRGVSRDGLKPAAAVAGWGLAVAAGPLLGAVAAYEQLQNWRQVAELRQGGTHRGDPVPEYRDELRREQARREAQLGRITAAATSKPALWTYGGVGLVELYAWSAHTPVAEAIATGTVCAGVLAGAVLWVNGAAYVQRLLHRHARHDSAAIAAPVVALESEAEKPLVEPDVISKALVSAGIIKSDQTATLDGPVQQVPGGWRASIVLPEGCTVGMVRAKIDRLASALTTTPAHLGILDGDSYNRCALTRYEVLPFTGPPVPHPLLGGGQVDVLHDGHPAGLDIDSQVARIDLARGRHGLIVASSGNGKTQHILGLILTCAMDPTAEIVLCDGKPDGTLDPVVPLMADYVDTSMDKWSVKASDLLEAEVANAEARRQRIRAGQNVGWRQIILDEFQMFTGNASSGGMTQGSSRRRVRDALAELSRLGRSAHVGLVLATQSYDGNTIEEHVLNNIGWRIIGYAPSKVSREALGEHADRYGLDTSTMLVDAEQTGTAVIISPGIARYAVARGWYQDKQAVQAAVQRALQGRREQEPTSESALSEEARALLAACLKVYGNTDVQWIGTQELRTEVCTRELHWPRGEERVRAQQMRLANLLRECRLETERSTRTGGVTAVSRTALLAAARRATHTTDSAA</sequence>
<dbReference type="GO" id="GO:0003677">
    <property type="term" value="F:DNA binding"/>
    <property type="evidence" value="ECO:0007669"/>
    <property type="project" value="InterPro"/>
</dbReference>
<accession>A0A8J3CKA7</accession>
<organism evidence="3 4">
    <name type="scientific">Longimycelium tulufanense</name>
    <dbReference type="NCBI Taxonomy" id="907463"/>
    <lineage>
        <taxon>Bacteria</taxon>
        <taxon>Bacillati</taxon>
        <taxon>Actinomycetota</taxon>
        <taxon>Actinomycetes</taxon>
        <taxon>Pseudonocardiales</taxon>
        <taxon>Pseudonocardiaceae</taxon>
        <taxon>Longimycelium</taxon>
    </lineage>
</organism>